<dbReference type="Proteomes" id="UP000070541">
    <property type="component" value="Unassembled WGS sequence"/>
</dbReference>
<feature type="domain" description="Transposase IS110-like N-terminal" evidence="1">
    <location>
        <begin position="10"/>
        <end position="101"/>
    </location>
</feature>
<gene>
    <name evidence="2" type="ORF">SORDD05_00743</name>
</gene>
<evidence type="ECO:0000259" key="1">
    <source>
        <dbReference type="Pfam" id="PF01548"/>
    </source>
</evidence>
<dbReference type="GO" id="GO:0003677">
    <property type="term" value="F:DNA binding"/>
    <property type="evidence" value="ECO:0007669"/>
    <property type="project" value="InterPro"/>
</dbReference>
<proteinExistence type="predicted"/>
<organism evidence="2 3">
    <name type="scientific">Streptococcus oralis</name>
    <dbReference type="NCBI Taxonomy" id="1303"/>
    <lineage>
        <taxon>Bacteria</taxon>
        <taxon>Bacillati</taxon>
        <taxon>Bacillota</taxon>
        <taxon>Bacilli</taxon>
        <taxon>Lactobacillales</taxon>
        <taxon>Streptococcaceae</taxon>
        <taxon>Streptococcus</taxon>
    </lineage>
</organism>
<evidence type="ECO:0000313" key="3">
    <source>
        <dbReference type="Proteomes" id="UP000070541"/>
    </source>
</evidence>
<dbReference type="InterPro" id="IPR002525">
    <property type="entry name" value="Transp_IS110-like_N"/>
</dbReference>
<dbReference type="InterPro" id="IPR047650">
    <property type="entry name" value="Transpos_IS110"/>
</dbReference>
<dbReference type="EMBL" id="LQOG01000023">
    <property type="protein sequence ID" value="KXT60374.1"/>
    <property type="molecule type" value="Genomic_DNA"/>
</dbReference>
<dbReference type="PANTHER" id="PTHR33055">
    <property type="entry name" value="TRANSPOSASE FOR INSERTION SEQUENCE ELEMENT IS1111A"/>
    <property type="match status" value="1"/>
</dbReference>
<name>A0A139M9M0_STROR</name>
<evidence type="ECO:0000313" key="2">
    <source>
        <dbReference type="EMBL" id="KXT60374.1"/>
    </source>
</evidence>
<dbReference type="AlphaFoldDB" id="A0A139M9M0"/>
<accession>A0A139M9M0</accession>
<comment type="caution">
    <text evidence="2">The sequence shown here is derived from an EMBL/GenBank/DDBJ whole genome shotgun (WGS) entry which is preliminary data.</text>
</comment>
<dbReference type="GO" id="GO:0006313">
    <property type="term" value="P:DNA transposition"/>
    <property type="evidence" value="ECO:0007669"/>
    <property type="project" value="InterPro"/>
</dbReference>
<dbReference type="PATRIC" id="fig|1303.76.peg.777"/>
<dbReference type="GO" id="GO:0004803">
    <property type="term" value="F:transposase activity"/>
    <property type="evidence" value="ECO:0007669"/>
    <property type="project" value="InterPro"/>
</dbReference>
<sequence>MLKIIYPNCCGIDVHKTFVVAVIAITNNQGITEYHRKRFSTFTNGLVQLRDWLEYYSCFDICMESTGKYWIPVFNILEKSCNICLAHPKYVKAIRGKKTIRKMRNG</sequence>
<reference evidence="2 3" key="1">
    <citation type="submission" date="2016-01" db="EMBL/GenBank/DDBJ databases">
        <title>Highly variable Streptococcus oralis are common among viridans streptococci isolated from primates.</title>
        <authorList>
            <person name="Denapaite D."/>
            <person name="Rieger M."/>
            <person name="Koendgen S."/>
            <person name="Brueckner R."/>
            <person name="Ochigava I."/>
            <person name="Kappeler P."/>
            <person name="Maetz-Rensing K."/>
            <person name="Leendertz F."/>
            <person name="Hakenbeck R."/>
        </authorList>
    </citation>
    <scope>NUCLEOTIDE SEQUENCE [LARGE SCALE GENOMIC DNA]</scope>
    <source>
        <strain evidence="2 3">DD05</strain>
    </source>
</reference>
<protein>
    <submittedName>
        <fullName evidence="2">Mobile element protein</fullName>
    </submittedName>
</protein>
<dbReference type="Pfam" id="PF01548">
    <property type="entry name" value="DEDD_Tnp_IS110"/>
    <property type="match status" value="1"/>
</dbReference>